<keyword evidence="3" id="KW-1133">Transmembrane helix</keyword>
<comment type="subcellular location">
    <subcellularLocation>
        <location evidence="1">Membrane</location>
        <topology evidence="1">Single-pass membrane protein</topology>
    </subcellularLocation>
</comment>
<feature type="chain" id="PRO_5045152745" evidence="5">
    <location>
        <begin position="22"/>
        <end position="1143"/>
    </location>
</feature>
<dbReference type="EMBL" id="CP123584">
    <property type="protein sequence ID" value="WZK90021.1"/>
    <property type="molecule type" value="Genomic_DNA"/>
</dbReference>
<evidence type="ECO:0000256" key="4">
    <source>
        <dbReference type="ARBA" id="ARBA00023136"/>
    </source>
</evidence>
<evidence type="ECO:0000256" key="5">
    <source>
        <dbReference type="SAM" id="SignalP"/>
    </source>
</evidence>
<reference evidence="7 8" key="1">
    <citation type="submission" date="2023-04" db="EMBL/GenBank/DDBJ databases">
        <title>Complete genome sequence of Alisedimentitalea scapharcae.</title>
        <authorList>
            <person name="Rong J.-C."/>
            <person name="Yi M.-L."/>
            <person name="Zhao Q."/>
        </authorList>
    </citation>
    <scope>NUCLEOTIDE SEQUENCE [LARGE SCALE GENOMIC DNA]</scope>
    <source>
        <strain evidence="7 8">KCTC 42119</strain>
    </source>
</reference>
<evidence type="ECO:0000256" key="3">
    <source>
        <dbReference type="ARBA" id="ARBA00022989"/>
    </source>
</evidence>
<feature type="domain" description="Translocation and assembly module TamB C-terminal" evidence="6">
    <location>
        <begin position="801"/>
        <end position="1143"/>
    </location>
</feature>
<proteinExistence type="predicted"/>
<dbReference type="InterPro" id="IPR007452">
    <property type="entry name" value="TamB_C"/>
</dbReference>
<organism evidence="7 8">
    <name type="scientific">Aliisedimentitalea scapharcae</name>
    <dbReference type="NCBI Taxonomy" id="1524259"/>
    <lineage>
        <taxon>Bacteria</taxon>
        <taxon>Pseudomonadati</taxon>
        <taxon>Pseudomonadota</taxon>
        <taxon>Alphaproteobacteria</taxon>
        <taxon>Rhodobacterales</taxon>
        <taxon>Roseobacteraceae</taxon>
        <taxon>Aliisedimentitalea</taxon>
    </lineage>
</organism>
<dbReference type="RefSeq" id="WP_406648528.1">
    <property type="nucleotide sequence ID" value="NZ_CP123584.1"/>
</dbReference>
<dbReference type="Pfam" id="PF04357">
    <property type="entry name" value="TamB"/>
    <property type="match status" value="1"/>
</dbReference>
<evidence type="ECO:0000259" key="6">
    <source>
        <dbReference type="Pfam" id="PF04357"/>
    </source>
</evidence>
<evidence type="ECO:0000313" key="8">
    <source>
        <dbReference type="Proteomes" id="UP001623232"/>
    </source>
</evidence>
<keyword evidence="5" id="KW-0732">Signal</keyword>
<protein>
    <submittedName>
        <fullName evidence="7">Translocation/assembly module TamB domain-containing protein</fullName>
    </submittedName>
</protein>
<keyword evidence="2" id="KW-0812">Transmembrane</keyword>
<evidence type="ECO:0000313" key="7">
    <source>
        <dbReference type="EMBL" id="WZK90021.1"/>
    </source>
</evidence>
<sequence length="1143" mass="118830">MKRILSYSFCAALSLVPMDLAAEEEDEAGGLLVDFLQNTLSSDSRTIKVKGLEGTFSSRATIEQITVADDDGIWLTLHGAELDWNRLALLRGRFSVNSLGADKIEVTRAPNPVDAPADLPSPEAQPFQLPELPVAIELGELRVESVILGKALIGEPALLSLKGALQLADGTLDTSLAVKRLDRQGDRFDLIAVFANETSQLTLDLALIEGAGGLASSLISLPGKPAIALTAKGSGPVADFTSDITLATNGQDRLAGQVALKALPSDDPEAANSIGFSADLGGDVTALMPEEYRPFFGTDTRLDVKGQSDPDGSIRLDRLDLRSAALDLSGQMSMAPGGKLNEARLKAEVRPVPGATTVLLPLSGPPTRITGASLNLIKDKNSGNAFELVAALRDLSRPDTSLNAADITLSGTLDQSAGLALDAQLTAALEGLTFTDQDLNQAVGRDITLDTRLLTDGEAFRLRQMTLRGDGYGAQGDFGLKGLDSGLEFDTALRLVASDLARFSGVAGQDLGGRITADIDATGAPLSGTFGVELNMLAQDLSANIEQVDPMLSGVSTLKLKAERGADGISIDQFALSATGFEATANGTLSSRDGQLRLDARLFDLAPLVPGVSGPLTLGGDVTREDNTLTGTMRLDGPHTSYAALDGSATFDGQADFNFDATLSELQRFFPEIAGTLTAQGAASRRDGVWQIDTKATGPAGIATEIAGSWDEPTGSADMTAKGQLRLDAANLFIKPNTVKGIAEFDLALKGTPSLDALSGTITTGGTSLALPGAKQSINDLAADVRLAASTATVQVSGVSRNGGNFQVSGPVALQAPFQSGLDIALNDWIVTDNLVFTTTANGRLSYRGALTGRSDLAGTVTFSDTEINLANVSGSVTTAPIPPIRHVNEPASARRTRSRAGLIETASSGSGPDIGLDLLLSAPNKVFARGRGLQAELGGEIKIGGTAANLVPSGQIELIRGTFDFLGRRLDLTKGLVTLQGDLTPYLEFESSTNTDSGTATLDISGPISAPEVTATSDPPRPTEEVLALLLFGTNIEDMSPLALAQLATSVARLSGRGDAGGKKVREELGADTVDVGTDSSGAAQFGAGAYLADGLYTNFTVNTRGETELKLNLDITDNVTAKGSVNSIGESSIGLFFERDY</sequence>
<feature type="signal peptide" evidence="5">
    <location>
        <begin position="1"/>
        <end position="21"/>
    </location>
</feature>
<dbReference type="Proteomes" id="UP001623232">
    <property type="component" value="Chromosome"/>
</dbReference>
<name>A0ABZ2XZF3_9RHOB</name>
<evidence type="ECO:0000256" key="2">
    <source>
        <dbReference type="ARBA" id="ARBA00022692"/>
    </source>
</evidence>
<dbReference type="PANTHER" id="PTHR36985:SF1">
    <property type="entry name" value="TRANSLOCATION AND ASSEMBLY MODULE SUBUNIT TAMB"/>
    <property type="match status" value="1"/>
</dbReference>
<evidence type="ECO:0000256" key="1">
    <source>
        <dbReference type="ARBA" id="ARBA00004167"/>
    </source>
</evidence>
<accession>A0ABZ2XZF3</accession>
<keyword evidence="4" id="KW-0472">Membrane</keyword>
<dbReference type="PANTHER" id="PTHR36985">
    <property type="entry name" value="TRANSLOCATION AND ASSEMBLY MODULE SUBUNIT TAMB"/>
    <property type="match status" value="1"/>
</dbReference>
<keyword evidence="8" id="KW-1185">Reference proteome</keyword>
<gene>
    <name evidence="7" type="ORF">QEZ52_05605</name>
</gene>